<reference evidence="6" key="1">
    <citation type="submission" date="2016-06" db="UniProtKB">
        <authorList>
            <consortium name="WormBaseParasite"/>
        </authorList>
    </citation>
    <scope>IDENTIFICATION</scope>
</reference>
<evidence type="ECO:0000256" key="2">
    <source>
        <dbReference type="SAM" id="MobiDB-lite"/>
    </source>
</evidence>
<proteinExistence type="predicted"/>
<name>A0A183T8D3_SCHSO</name>
<dbReference type="WBParaSite" id="SSLN_0001322001-mRNA-1">
    <property type="protein sequence ID" value="SSLN_0001322001-mRNA-1"/>
    <property type="gene ID" value="SSLN_0001322001"/>
</dbReference>
<accession>A0A183T8D3</accession>
<keyword evidence="1" id="KW-0863">Zinc-finger</keyword>
<keyword evidence="5" id="KW-1185">Reference proteome</keyword>
<organism evidence="6">
    <name type="scientific">Schistocephalus solidus</name>
    <name type="common">Tapeworm</name>
    <dbReference type="NCBI Taxonomy" id="70667"/>
    <lineage>
        <taxon>Eukaryota</taxon>
        <taxon>Metazoa</taxon>
        <taxon>Spiralia</taxon>
        <taxon>Lophotrochozoa</taxon>
        <taxon>Platyhelminthes</taxon>
        <taxon>Cestoda</taxon>
        <taxon>Eucestoda</taxon>
        <taxon>Diphyllobothriidea</taxon>
        <taxon>Diphyllobothriidae</taxon>
        <taxon>Schistocephalus</taxon>
    </lineage>
</organism>
<evidence type="ECO:0000256" key="1">
    <source>
        <dbReference type="PROSITE-ProRule" id="PRU00042"/>
    </source>
</evidence>
<evidence type="ECO:0000313" key="4">
    <source>
        <dbReference type="EMBL" id="VDL99116.1"/>
    </source>
</evidence>
<dbReference type="SUPFAM" id="SSF56219">
    <property type="entry name" value="DNase I-like"/>
    <property type="match status" value="1"/>
</dbReference>
<gene>
    <name evidence="4" type="ORF">SSLN_LOCUS12731</name>
</gene>
<dbReference type="OrthoDB" id="341511at2759"/>
<protein>
    <submittedName>
        <fullName evidence="6">C2H2-type domain-containing protein</fullName>
    </submittedName>
</protein>
<keyword evidence="1" id="KW-0479">Metal-binding</keyword>
<evidence type="ECO:0000313" key="6">
    <source>
        <dbReference type="WBParaSite" id="SSLN_0001322001-mRNA-1"/>
    </source>
</evidence>
<evidence type="ECO:0000259" key="3">
    <source>
        <dbReference type="PROSITE" id="PS50157"/>
    </source>
</evidence>
<dbReference type="PROSITE" id="PS50157">
    <property type="entry name" value="ZINC_FINGER_C2H2_2"/>
    <property type="match status" value="1"/>
</dbReference>
<dbReference type="GO" id="GO:0008270">
    <property type="term" value="F:zinc ion binding"/>
    <property type="evidence" value="ECO:0007669"/>
    <property type="project" value="UniProtKB-KW"/>
</dbReference>
<dbReference type="AlphaFoldDB" id="A0A183T8D3"/>
<dbReference type="InterPro" id="IPR036691">
    <property type="entry name" value="Endo/exonu/phosph_ase_sf"/>
</dbReference>
<keyword evidence="1" id="KW-0862">Zinc</keyword>
<feature type="region of interest" description="Disordered" evidence="2">
    <location>
        <begin position="46"/>
        <end position="69"/>
    </location>
</feature>
<dbReference type="EMBL" id="UYSU01037498">
    <property type="protein sequence ID" value="VDL99116.1"/>
    <property type="molecule type" value="Genomic_DNA"/>
</dbReference>
<feature type="domain" description="C2H2-type" evidence="3">
    <location>
        <begin position="364"/>
        <end position="383"/>
    </location>
</feature>
<sequence length="383" mass="42357">MVTGVVCVSPHRSIPFFPLPSFLLSLLSPSPSPSLLPFPPPPWSKKSYDEGDMQSRSSQRLALGNRHDRRAKPGDGLQCCVCLHTRYVCSLPFPSPLFRAHSPLPSPRSNRPERRIALVAKELARYKVDIADLSETRFSEQGQLEEVGAGYIFFWRGQPKAELRDTGVTYAIGNDIVGGLPCRSQGINERLISLRLPLRGDKFTTIISAYAPPLTSSEETKNKFYEDLHALFATVLKADELIVPKTGEPVHGLHASAWSVTCESIVQRLVNQCLDYQQQTEIATSTALSVLAHSIIAWAYSGFHCPRAFTHHMGLFGHMRIHDRGFHHNADNTDTRCSSSATAILTATGNLTTPNYIPPASPDFSCTHCARNFNSRIGLVDHL</sequence>
<reference evidence="4 5" key="2">
    <citation type="submission" date="2018-11" db="EMBL/GenBank/DDBJ databases">
        <authorList>
            <consortium name="Pathogen Informatics"/>
        </authorList>
    </citation>
    <scope>NUCLEOTIDE SEQUENCE [LARGE SCALE GENOMIC DNA]</scope>
    <source>
        <strain evidence="4 5">NST_G2</strain>
    </source>
</reference>
<dbReference type="Gene3D" id="3.60.10.10">
    <property type="entry name" value="Endonuclease/exonuclease/phosphatase"/>
    <property type="match status" value="1"/>
</dbReference>
<dbReference type="InterPro" id="IPR013087">
    <property type="entry name" value="Znf_C2H2_type"/>
</dbReference>
<dbReference type="Proteomes" id="UP000275846">
    <property type="component" value="Unassembled WGS sequence"/>
</dbReference>
<evidence type="ECO:0000313" key="5">
    <source>
        <dbReference type="Proteomes" id="UP000275846"/>
    </source>
</evidence>